<proteinExistence type="predicted"/>
<evidence type="ECO:0000313" key="2">
    <source>
        <dbReference type="EMBL" id="OBX52286.1"/>
    </source>
</evidence>
<dbReference type="Proteomes" id="UP000092671">
    <property type="component" value="Unassembled WGS sequence"/>
</dbReference>
<keyword evidence="1" id="KW-0472">Membrane</keyword>
<comment type="caution">
    <text evidence="2">The sequence shown here is derived from an EMBL/GenBank/DDBJ whole genome shotgun (WGS) entry which is preliminary data.</text>
</comment>
<evidence type="ECO:0000313" key="3">
    <source>
        <dbReference type="Proteomes" id="UP000092671"/>
    </source>
</evidence>
<dbReference type="EMBL" id="LZDN01000001">
    <property type="protein sequence ID" value="OBX52286.1"/>
    <property type="molecule type" value="Genomic_DNA"/>
</dbReference>
<name>A0A1B8PM40_MORNO</name>
<dbReference type="AlphaFoldDB" id="A0A1B8PM40"/>
<reference evidence="2 3" key="1">
    <citation type="submission" date="2016-06" db="EMBL/GenBank/DDBJ databases">
        <title>Draft genome of Moraxella nonliquefaciens CCUG 60284.</title>
        <authorList>
            <person name="Salva-Serra F."/>
            <person name="Engstrom-Jakobsson H."/>
            <person name="Thorell K."/>
            <person name="Gonzales-Siles L."/>
            <person name="Karlsson R."/>
            <person name="Boulund F."/>
            <person name="Engstrand L."/>
            <person name="Kristiansson E."/>
            <person name="Moore E."/>
        </authorList>
    </citation>
    <scope>NUCLEOTIDE SEQUENCE [LARGE SCALE GENOMIC DNA]</scope>
    <source>
        <strain evidence="2 3">CCUG 60284</strain>
    </source>
</reference>
<keyword evidence="1" id="KW-0812">Transmembrane</keyword>
<gene>
    <name evidence="2" type="ORF">A9Z60_00995</name>
</gene>
<evidence type="ECO:0000256" key="1">
    <source>
        <dbReference type="SAM" id="Phobius"/>
    </source>
</evidence>
<feature type="transmembrane region" description="Helical" evidence="1">
    <location>
        <begin position="45"/>
        <end position="62"/>
    </location>
</feature>
<protein>
    <submittedName>
        <fullName evidence="2">Uncharacterized protein</fullName>
    </submittedName>
</protein>
<organism evidence="2 3">
    <name type="scientific">Moraxella nonliquefaciens</name>
    <dbReference type="NCBI Taxonomy" id="478"/>
    <lineage>
        <taxon>Bacteria</taxon>
        <taxon>Pseudomonadati</taxon>
        <taxon>Pseudomonadota</taxon>
        <taxon>Gammaproteobacteria</taxon>
        <taxon>Moraxellales</taxon>
        <taxon>Moraxellaceae</taxon>
        <taxon>Moraxella</taxon>
    </lineage>
</organism>
<sequence length="76" mass="9076">MLVAVIGKSDAHLYRPSSCTMPKHLLEIYLKNFIFIIKTDNNTKFFHLLFYGLWFSLYTFIFKQSPFKANRKKHDT</sequence>
<keyword evidence="1" id="KW-1133">Transmembrane helix</keyword>
<accession>A0A1B8PM40</accession>